<protein>
    <submittedName>
        <fullName evidence="1">Uncharacterized protein</fullName>
    </submittedName>
</protein>
<accession>A0ACB8EXP4</accession>
<reference evidence="1" key="1">
    <citation type="submission" date="2021-08" db="EMBL/GenBank/DDBJ databases">
        <title>The first chromosome-level gecko genome reveals the dynamic sex chromosomes of Neotropical dwarf geckos (Sphaerodactylidae: Sphaerodactylus).</title>
        <authorList>
            <person name="Pinto B.J."/>
            <person name="Keating S.E."/>
            <person name="Gamble T."/>
        </authorList>
    </citation>
    <scope>NUCLEOTIDE SEQUENCE</scope>
    <source>
        <strain evidence="1">TG3544</strain>
    </source>
</reference>
<keyword evidence="2" id="KW-1185">Reference proteome</keyword>
<evidence type="ECO:0000313" key="2">
    <source>
        <dbReference type="Proteomes" id="UP000827872"/>
    </source>
</evidence>
<organism evidence="1 2">
    <name type="scientific">Sphaerodactylus townsendi</name>
    <dbReference type="NCBI Taxonomy" id="933632"/>
    <lineage>
        <taxon>Eukaryota</taxon>
        <taxon>Metazoa</taxon>
        <taxon>Chordata</taxon>
        <taxon>Craniata</taxon>
        <taxon>Vertebrata</taxon>
        <taxon>Euteleostomi</taxon>
        <taxon>Lepidosauria</taxon>
        <taxon>Squamata</taxon>
        <taxon>Bifurcata</taxon>
        <taxon>Gekkota</taxon>
        <taxon>Sphaerodactylidae</taxon>
        <taxon>Sphaerodactylus</taxon>
    </lineage>
</organism>
<sequence>MRPLGGSEPSCPLPAPHPGLCNRTGRGKTAVCLSPPLLPGEGGNAQRPPFPNASTEAPEGGPAHPDPHLRMLCLRSVPSLSFLPRASVWGGLLMGDPLRAPLVVSLLTAHPLAPTPRGTLADFVFPVLCNALLKHPPHYSLPLLLPHVYIVGGVPGRLPPPRLLYIFVT</sequence>
<dbReference type="Proteomes" id="UP000827872">
    <property type="component" value="Linkage Group LG15"/>
</dbReference>
<comment type="caution">
    <text evidence="1">The sequence shown here is derived from an EMBL/GenBank/DDBJ whole genome shotgun (WGS) entry which is preliminary data.</text>
</comment>
<gene>
    <name evidence="1" type="ORF">K3G42_015256</name>
</gene>
<proteinExistence type="predicted"/>
<name>A0ACB8EXP4_9SAUR</name>
<dbReference type="EMBL" id="CM037628">
    <property type="protein sequence ID" value="KAH7997411.1"/>
    <property type="molecule type" value="Genomic_DNA"/>
</dbReference>
<evidence type="ECO:0000313" key="1">
    <source>
        <dbReference type="EMBL" id="KAH7997411.1"/>
    </source>
</evidence>